<evidence type="ECO:0000313" key="8">
    <source>
        <dbReference type="Proteomes" id="UP000243739"/>
    </source>
</evidence>
<keyword evidence="5" id="KW-0482">Metalloprotease</keyword>
<dbReference type="AlphaFoldDB" id="A0A1D2YUT2"/>
<comment type="caution">
    <text evidence="7">The sequence shown here is derived from an EMBL/GenBank/DDBJ whole genome shotgun (WGS) entry which is preliminary data.</text>
</comment>
<evidence type="ECO:0000256" key="4">
    <source>
        <dbReference type="ARBA" id="ARBA00022833"/>
    </source>
</evidence>
<dbReference type="Pfam" id="PF14464">
    <property type="entry name" value="Prok-JAB"/>
    <property type="match status" value="1"/>
</dbReference>
<dbReference type="EMBL" id="MIJF01000024">
    <property type="protein sequence ID" value="OEF99396.1"/>
    <property type="molecule type" value="Genomic_DNA"/>
</dbReference>
<dbReference type="GO" id="GO:0008270">
    <property type="term" value="F:zinc ion binding"/>
    <property type="evidence" value="ECO:0007669"/>
    <property type="project" value="TreeGrafter"/>
</dbReference>
<dbReference type="OrthoDB" id="9802958at2"/>
<gene>
    <name evidence="7" type="ORF">BHF71_02085</name>
</gene>
<keyword evidence="2" id="KW-0479">Metal-binding</keyword>
<keyword evidence="8" id="KW-1185">Reference proteome</keyword>
<dbReference type="SUPFAM" id="SSF102712">
    <property type="entry name" value="JAB1/MPN domain"/>
    <property type="match status" value="1"/>
</dbReference>
<dbReference type="Gene3D" id="3.40.140.10">
    <property type="entry name" value="Cytidine Deaminase, domain 2"/>
    <property type="match status" value="1"/>
</dbReference>
<dbReference type="InterPro" id="IPR051929">
    <property type="entry name" value="VirAsm_ModProt"/>
</dbReference>
<accession>A0A1D2YUT2</accession>
<dbReference type="GO" id="GO:0006508">
    <property type="term" value="P:proteolysis"/>
    <property type="evidence" value="ECO:0007669"/>
    <property type="project" value="UniProtKB-KW"/>
</dbReference>
<protein>
    <recommendedName>
        <fullName evidence="6">JAB1/MPN/MOV34 metalloenzyme domain-containing protein</fullName>
    </recommendedName>
</protein>
<keyword evidence="1" id="KW-0645">Protease</keyword>
<evidence type="ECO:0000256" key="5">
    <source>
        <dbReference type="ARBA" id="ARBA00023049"/>
    </source>
</evidence>
<dbReference type="CDD" id="cd08070">
    <property type="entry name" value="MPN_like"/>
    <property type="match status" value="1"/>
</dbReference>
<keyword evidence="4" id="KW-0862">Zinc</keyword>
<proteinExistence type="predicted"/>
<reference evidence="7 8" key="1">
    <citation type="submission" date="2016-09" db="EMBL/GenBank/DDBJ databases">
        <title>Draft genome sequence for the type strain of Vulcanibacillus modesticaldus BR, a strictly anaerobic, moderately thermophilic, and nitrate-reducing bacterium from deep sea-hydrothermal vents of the Mid-Atlantic Ridge.</title>
        <authorList>
            <person name="Abin C.A."/>
            <person name="Hollibaugh J.T."/>
        </authorList>
    </citation>
    <scope>NUCLEOTIDE SEQUENCE [LARGE SCALE GENOMIC DNA]</scope>
    <source>
        <strain evidence="7 8">BR</strain>
    </source>
</reference>
<evidence type="ECO:0000256" key="1">
    <source>
        <dbReference type="ARBA" id="ARBA00022670"/>
    </source>
</evidence>
<evidence type="ECO:0000259" key="6">
    <source>
        <dbReference type="SMART" id="SM00232"/>
    </source>
</evidence>
<sequence length="131" mass="15419">MLYIKREVIHQFDKYSKSLIPNEACGLLISYNHSQIIDTFISIPNTSTTPYQFNFEPKIFIKTLQQIKNNKGTWLGVIHSHPSTTAYPSSIDIANWYYPNLSYWIYSLKDEELKAYLIKEKNVISKNYFIK</sequence>
<dbReference type="STRING" id="337097.BHF71_02085"/>
<name>A0A1D2YUT2_9BACI</name>
<feature type="domain" description="JAB1/MPN/MOV34 metalloenzyme" evidence="6">
    <location>
        <begin position="1"/>
        <end position="128"/>
    </location>
</feature>
<dbReference type="PANTHER" id="PTHR34858">
    <property type="entry name" value="CYSO-CYSTEINE PEPTIDASE"/>
    <property type="match status" value="1"/>
</dbReference>
<evidence type="ECO:0000256" key="3">
    <source>
        <dbReference type="ARBA" id="ARBA00022801"/>
    </source>
</evidence>
<evidence type="ECO:0000256" key="2">
    <source>
        <dbReference type="ARBA" id="ARBA00022723"/>
    </source>
</evidence>
<evidence type="ECO:0000313" key="7">
    <source>
        <dbReference type="EMBL" id="OEF99396.1"/>
    </source>
</evidence>
<dbReference type="GO" id="GO:0008235">
    <property type="term" value="F:metalloexopeptidase activity"/>
    <property type="evidence" value="ECO:0007669"/>
    <property type="project" value="TreeGrafter"/>
</dbReference>
<dbReference type="SMART" id="SM00232">
    <property type="entry name" value="JAB_MPN"/>
    <property type="match status" value="1"/>
</dbReference>
<keyword evidence="3" id="KW-0378">Hydrolase</keyword>
<dbReference type="PANTHER" id="PTHR34858:SF1">
    <property type="entry name" value="CYSO-CYSTEINE PEPTIDASE"/>
    <property type="match status" value="1"/>
</dbReference>
<dbReference type="Proteomes" id="UP000243739">
    <property type="component" value="Unassembled WGS sequence"/>
</dbReference>
<dbReference type="RefSeq" id="WP_069656790.1">
    <property type="nucleotide sequence ID" value="NZ_MIJF01000024.1"/>
</dbReference>
<dbReference type="InterPro" id="IPR028090">
    <property type="entry name" value="JAB_dom_prok"/>
</dbReference>
<organism evidence="7 8">
    <name type="scientific">Vulcanibacillus modesticaldus</name>
    <dbReference type="NCBI Taxonomy" id="337097"/>
    <lineage>
        <taxon>Bacteria</taxon>
        <taxon>Bacillati</taxon>
        <taxon>Bacillota</taxon>
        <taxon>Bacilli</taxon>
        <taxon>Bacillales</taxon>
        <taxon>Bacillaceae</taxon>
        <taxon>Vulcanibacillus</taxon>
    </lineage>
</organism>
<dbReference type="InterPro" id="IPR000555">
    <property type="entry name" value="JAMM/MPN+_dom"/>
</dbReference>